<dbReference type="SUPFAM" id="SSF53901">
    <property type="entry name" value="Thiolase-like"/>
    <property type="match status" value="1"/>
</dbReference>
<dbReference type="InterPro" id="IPR012328">
    <property type="entry name" value="Chalcone/stilbene_synt_C"/>
</dbReference>
<organism evidence="3 4">
    <name type="scientific">Oryza meyeriana var. granulata</name>
    <dbReference type="NCBI Taxonomy" id="110450"/>
    <lineage>
        <taxon>Eukaryota</taxon>
        <taxon>Viridiplantae</taxon>
        <taxon>Streptophyta</taxon>
        <taxon>Embryophyta</taxon>
        <taxon>Tracheophyta</taxon>
        <taxon>Spermatophyta</taxon>
        <taxon>Magnoliopsida</taxon>
        <taxon>Liliopsida</taxon>
        <taxon>Poales</taxon>
        <taxon>Poaceae</taxon>
        <taxon>BOP clade</taxon>
        <taxon>Oryzoideae</taxon>
        <taxon>Oryzeae</taxon>
        <taxon>Oryzinae</taxon>
        <taxon>Oryza</taxon>
        <taxon>Oryza meyeriana</taxon>
    </lineage>
</organism>
<gene>
    <name evidence="3" type="ORF">E2562_009588</name>
</gene>
<dbReference type="PANTHER" id="PTHR11877">
    <property type="entry name" value="HYDROXYMETHYLGLUTARYL-COA SYNTHASE"/>
    <property type="match status" value="1"/>
</dbReference>
<comment type="similarity">
    <text evidence="1">Belongs to the thiolase-like superfamily. Chalcone/stilbene synthases family.</text>
</comment>
<protein>
    <recommendedName>
        <fullName evidence="2">Chalcone/stilbene synthase C-terminal domain-containing protein</fullName>
    </recommendedName>
</protein>
<evidence type="ECO:0000259" key="2">
    <source>
        <dbReference type="Pfam" id="PF02797"/>
    </source>
</evidence>
<dbReference type="GO" id="GO:0016747">
    <property type="term" value="F:acyltransferase activity, transferring groups other than amino-acyl groups"/>
    <property type="evidence" value="ECO:0007669"/>
    <property type="project" value="InterPro"/>
</dbReference>
<dbReference type="Proteomes" id="UP000479710">
    <property type="component" value="Unassembled WGS sequence"/>
</dbReference>
<dbReference type="Pfam" id="PF02797">
    <property type="entry name" value="Chal_sti_synt_C"/>
    <property type="match status" value="1"/>
</dbReference>
<dbReference type="InterPro" id="IPR011141">
    <property type="entry name" value="Polyketide_synthase_type-III"/>
</dbReference>
<reference evidence="3 4" key="1">
    <citation type="submission" date="2019-11" db="EMBL/GenBank/DDBJ databases">
        <title>Whole genome sequence of Oryza granulata.</title>
        <authorList>
            <person name="Li W."/>
        </authorList>
    </citation>
    <scope>NUCLEOTIDE SEQUENCE [LARGE SCALE GENOMIC DNA]</scope>
    <source>
        <strain evidence="4">cv. Menghai</strain>
        <tissue evidence="3">Leaf</tissue>
    </source>
</reference>
<dbReference type="OrthoDB" id="690281at2759"/>
<sequence length="120" mass="13730">MLIKDNIHQCLLHAFRSVGNMDPDWNDLFWAVHPGGRTILDNIEGKLELKPSKLAASRNVLREYGNMSGVTIAFVLDELRHRRENEVDEQHQPEWGVMLAFGPGITIETMVLHKPMIMIN</sequence>
<evidence type="ECO:0000256" key="1">
    <source>
        <dbReference type="ARBA" id="ARBA00005531"/>
    </source>
</evidence>
<dbReference type="GO" id="GO:0030639">
    <property type="term" value="P:polyketide biosynthetic process"/>
    <property type="evidence" value="ECO:0007669"/>
    <property type="project" value="TreeGrafter"/>
</dbReference>
<dbReference type="PANTHER" id="PTHR11877:SF23">
    <property type="entry name" value="OS10G0177300 PROTEIN"/>
    <property type="match status" value="1"/>
</dbReference>
<comment type="caution">
    <text evidence="3">The sequence shown here is derived from an EMBL/GenBank/DDBJ whole genome shotgun (WGS) entry which is preliminary data.</text>
</comment>
<evidence type="ECO:0000313" key="4">
    <source>
        <dbReference type="Proteomes" id="UP000479710"/>
    </source>
</evidence>
<dbReference type="InterPro" id="IPR016039">
    <property type="entry name" value="Thiolase-like"/>
</dbReference>
<dbReference type="FunFam" id="3.40.47.10:FF:000014">
    <property type="entry name" value="Chalcone synthase 1"/>
    <property type="match status" value="1"/>
</dbReference>
<dbReference type="Gene3D" id="3.40.47.10">
    <property type="match status" value="1"/>
</dbReference>
<keyword evidence="4" id="KW-1185">Reference proteome</keyword>
<accession>A0A6G1F669</accession>
<dbReference type="AlphaFoldDB" id="A0A6G1F669"/>
<feature type="domain" description="Chalcone/stilbene synthase C-terminal" evidence="2">
    <location>
        <begin position="2"/>
        <end position="113"/>
    </location>
</feature>
<dbReference type="EMBL" id="SPHZ02000001">
    <property type="protein sequence ID" value="KAF0932329.1"/>
    <property type="molecule type" value="Genomic_DNA"/>
</dbReference>
<name>A0A6G1F669_9ORYZ</name>
<evidence type="ECO:0000313" key="3">
    <source>
        <dbReference type="EMBL" id="KAF0932329.1"/>
    </source>
</evidence>
<proteinExistence type="inferred from homology"/>